<accession>A0A1I0K7Z4</accession>
<gene>
    <name evidence="1" type="ORF">SAMN05443639_109297</name>
</gene>
<dbReference type="EMBL" id="FOIJ01000009">
    <property type="protein sequence ID" value="SEU20169.1"/>
    <property type="molecule type" value="Genomic_DNA"/>
</dbReference>
<keyword evidence="2" id="KW-1185">Reference proteome</keyword>
<evidence type="ECO:0000313" key="2">
    <source>
        <dbReference type="Proteomes" id="UP000199181"/>
    </source>
</evidence>
<organism evidence="1 2">
    <name type="scientific">Stigmatella erecta</name>
    <dbReference type="NCBI Taxonomy" id="83460"/>
    <lineage>
        <taxon>Bacteria</taxon>
        <taxon>Pseudomonadati</taxon>
        <taxon>Myxococcota</taxon>
        <taxon>Myxococcia</taxon>
        <taxon>Myxococcales</taxon>
        <taxon>Cystobacterineae</taxon>
        <taxon>Archangiaceae</taxon>
        <taxon>Stigmatella</taxon>
    </lineage>
</organism>
<dbReference type="Proteomes" id="UP000199181">
    <property type="component" value="Unassembled WGS sequence"/>
</dbReference>
<reference evidence="2" key="1">
    <citation type="submission" date="2016-10" db="EMBL/GenBank/DDBJ databases">
        <authorList>
            <person name="Varghese N."/>
            <person name="Submissions S."/>
        </authorList>
    </citation>
    <scope>NUCLEOTIDE SEQUENCE [LARGE SCALE GENOMIC DNA]</scope>
    <source>
        <strain evidence="2">DSM 16858</strain>
    </source>
</reference>
<evidence type="ECO:0000313" key="1">
    <source>
        <dbReference type="EMBL" id="SEU20169.1"/>
    </source>
</evidence>
<protein>
    <submittedName>
        <fullName evidence="1">Uncharacterized protein</fullName>
    </submittedName>
</protein>
<sequence length="42" mass="4666">MFFNLWAQVFPGGQDIAPGFRGILCHMPSLALASPMQWTSLK</sequence>
<dbReference type="AlphaFoldDB" id="A0A1I0K7Z4"/>
<name>A0A1I0K7Z4_9BACT</name>
<proteinExistence type="predicted"/>